<dbReference type="CDD" id="cd03426">
    <property type="entry name" value="NUDIX_CoAse_Nudt7"/>
    <property type="match status" value="1"/>
</dbReference>
<evidence type="ECO:0000256" key="2">
    <source>
        <dbReference type="ARBA" id="ARBA00001946"/>
    </source>
</evidence>
<keyword evidence="11" id="KW-1185">Reference proteome</keyword>
<evidence type="ECO:0000259" key="9">
    <source>
        <dbReference type="PROSITE" id="PS51462"/>
    </source>
</evidence>
<keyword evidence="5 10" id="KW-0378">Hydrolase</keyword>
<proteinExistence type="inferred from homology"/>
<dbReference type="GO" id="GO:0010945">
    <property type="term" value="F:coenzyme A diphosphatase activity"/>
    <property type="evidence" value="ECO:0007669"/>
    <property type="project" value="InterPro"/>
</dbReference>
<dbReference type="Proteomes" id="UP000424462">
    <property type="component" value="Chromosome"/>
</dbReference>
<dbReference type="InterPro" id="IPR045121">
    <property type="entry name" value="CoAse"/>
</dbReference>
<dbReference type="PANTHER" id="PTHR12992:SF11">
    <property type="entry name" value="MITOCHONDRIAL COENZYME A DIPHOSPHATASE NUDT8"/>
    <property type="match status" value="1"/>
</dbReference>
<dbReference type="InterPro" id="IPR000059">
    <property type="entry name" value="NUDIX_hydrolase_NudL_CS"/>
</dbReference>
<sequence>MSQRPVRDNSRDSGSGGVSANEDTAQPSPLPPDLMTPVPQFIADRPGENIDLSPEVAPLWMNKLLRSIDSGSVHSTLRAGGLHRSTAPDDQRRAAVLMLFSGAETSAELPNDAAVLLTHRSPRMRSHSGQIAFPGGQMDPTDINAVDCALREAWEETGLDRHSLSPVAELDEVHIRASGYPVHPILGHWHSPSRVGVVSPEEADEVFEVPLFDLIDPDKRLMVSWGDWRGPAFRANGYIIWGFTGMLLSSVLYHAGWEEPWDRAQNVDLRRALASSRNNERTL</sequence>
<dbReference type="GO" id="GO:0000287">
    <property type="term" value="F:magnesium ion binding"/>
    <property type="evidence" value="ECO:0007669"/>
    <property type="project" value="InterPro"/>
</dbReference>
<evidence type="ECO:0000256" key="6">
    <source>
        <dbReference type="ARBA" id="ARBA00022842"/>
    </source>
</evidence>
<comment type="cofactor">
    <cofactor evidence="1">
        <name>Mn(2+)</name>
        <dbReference type="ChEBI" id="CHEBI:29035"/>
    </cofactor>
</comment>
<dbReference type="GO" id="GO:0030145">
    <property type="term" value="F:manganese ion binding"/>
    <property type="evidence" value="ECO:0007669"/>
    <property type="project" value="InterPro"/>
</dbReference>
<dbReference type="SUPFAM" id="SSF55811">
    <property type="entry name" value="Nudix"/>
    <property type="match status" value="1"/>
</dbReference>
<keyword evidence="6" id="KW-0460">Magnesium</keyword>
<evidence type="ECO:0000256" key="7">
    <source>
        <dbReference type="ARBA" id="ARBA00023211"/>
    </source>
</evidence>
<dbReference type="PROSITE" id="PS51462">
    <property type="entry name" value="NUDIX"/>
    <property type="match status" value="1"/>
</dbReference>
<evidence type="ECO:0000313" key="10">
    <source>
        <dbReference type="EMBL" id="QGU06274.1"/>
    </source>
</evidence>
<keyword evidence="4" id="KW-0479">Metal-binding</keyword>
<keyword evidence="7" id="KW-0464">Manganese</keyword>
<reference evidence="10 11" key="1">
    <citation type="submission" date="2019-11" db="EMBL/GenBank/DDBJ databases">
        <title>Complete genome sequence of Corynebacterium kalinowskii 1959, a novel Corynebacterium species isolated from soil of a small paddock in Vilsendorf, Germany.</title>
        <authorList>
            <person name="Schaffert L."/>
            <person name="Ruwe M."/>
            <person name="Milse J."/>
            <person name="Hanuschka K."/>
            <person name="Ortseifen V."/>
            <person name="Droste J."/>
            <person name="Brandt D."/>
            <person name="Schlueter L."/>
            <person name="Kutter Y."/>
            <person name="Vinke S."/>
            <person name="Viehoefer P."/>
            <person name="Jacob L."/>
            <person name="Luebke N.-C."/>
            <person name="Schulte-Berndt E."/>
            <person name="Hain C."/>
            <person name="Linder M."/>
            <person name="Schmidt P."/>
            <person name="Wollenschlaeger L."/>
            <person name="Luttermann T."/>
            <person name="Thieme E."/>
            <person name="Hassa J."/>
            <person name="Haak M."/>
            <person name="Wittchen M."/>
            <person name="Mentz A."/>
            <person name="Persicke M."/>
            <person name="Busche T."/>
            <person name="Ruckert C."/>
        </authorList>
    </citation>
    <scope>NUCLEOTIDE SEQUENCE [LARGE SCALE GENOMIC DNA]</scope>
    <source>
        <strain evidence="10 11">2039</strain>
    </source>
</reference>
<comment type="similarity">
    <text evidence="3">Belongs to the Nudix hydrolase family. PCD1 subfamily.</text>
</comment>
<protein>
    <submittedName>
        <fullName evidence="10">Putative NUDIX hydrolase</fullName>
    </submittedName>
</protein>
<dbReference type="PROSITE" id="PS01293">
    <property type="entry name" value="NUDIX_COA"/>
    <property type="match status" value="1"/>
</dbReference>
<dbReference type="EMBL" id="CP046455">
    <property type="protein sequence ID" value="QGU06274.1"/>
    <property type="molecule type" value="Genomic_DNA"/>
</dbReference>
<comment type="cofactor">
    <cofactor evidence="2">
        <name>Mg(2+)</name>
        <dbReference type="ChEBI" id="CHEBI:18420"/>
    </cofactor>
</comment>
<gene>
    <name evidence="10" type="ORF">COCCU_01570</name>
</gene>
<dbReference type="PANTHER" id="PTHR12992">
    <property type="entry name" value="NUDIX HYDROLASE"/>
    <property type="match status" value="1"/>
</dbReference>
<evidence type="ECO:0000256" key="5">
    <source>
        <dbReference type="ARBA" id="ARBA00022801"/>
    </source>
</evidence>
<evidence type="ECO:0000256" key="1">
    <source>
        <dbReference type="ARBA" id="ARBA00001936"/>
    </source>
</evidence>
<dbReference type="AlphaFoldDB" id="A0A6B8VY61"/>
<dbReference type="Pfam" id="PF00293">
    <property type="entry name" value="NUDIX"/>
    <property type="match status" value="1"/>
</dbReference>
<evidence type="ECO:0000313" key="11">
    <source>
        <dbReference type="Proteomes" id="UP000424462"/>
    </source>
</evidence>
<organism evidence="10 11">
    <name type="scientific">Corynebacterium occultum</name>
    <dbReference type="NCBI Taxonomy" id="2675219"/>
    <lineage>
        <taxon>Bacteria</taxon>
        <taxon>Bacillati</taxon>
        <taxon>Actinomycetota</taxon>
        <taxon>Actinomycetes</taxon>
        <taxon>Mycobacteriales</taxon>
        <taxon>Corynebacteriaceae</taxon>
        <taxon>Corynebacterium</taxon>
    </lineage>
</organism>
<feature type="domain" description="Nudix hydrolase" evidence="9">
    <location>
        <begin position="90"/>
        <end position="235"/>
    </location>
</feature>
<dbReference type="Gene3D" id="3.90.79.10">
    <property type="entry name" value="Nucleoside Triphosphate Pyrophosphohydrolase"/>
    <property type="match status" value="1"/>
</dbReference>
<evidence type="ECO:0000256" key="8">
    <source>
        <dbReference type="SAM" id="MobiDB-lite"/>
    </source>
</evidence>
<feature type="compositionally biased region" description="Basic and acidic residues" evidence="8">
    <location>
        <begin position="1"/>
        <end position="11"/>
    </location>
</feature>
<dbReference type="InterPro" id="IPR015797">
    <property type="entry name" value="NUDIX_hydrolase-like_dom_sf"/>
</dbReference>
<accession>A0A6B8VY61</accession>
<dbReference type="KEGG" id="cok:COCCU_01570"/>
<evidence type="ECO:0000256" key="3">
    <source>
        <dbReference type="ARBA" id="ARBA00006506"/>
    </source>
</evidence>
<dbReference type="GO" id="GO:0009132">
    <property type="term" value="P:nucleoside diphosphate metabolic process"/>
    <property type="evidence" value="ECO:0007669"/>
    <property type="project" value="InterPro"/>
</dbReference>
<dbReference type="InterPro" id="IPR000086">
    <property type="entry name" value="NUDIX_hydrolase_dom"/>
</dbReference>
<feature type="region of interest" description="Disordered" evidence="8">
    <location>
        <begin position="1"/>
        <end position="49"/>
    </location>
</feature>
<evidence type="ECO:0000256" key="4">
    <source>
        <dbReference type="ARBA" id="ARBA00022723"/>
    </source>
</evidence>
<name>A0A6B8VY61_9CORY</name>